<name>A0A6V7QQ78_ANACO</name>
<proteinExistence type="predicted"/>
<organism evidence="2">
    <name type="scientific">Ananas comosus var. bracteatus</name>
    <name type="common">red pineapple</name>
    <dbReference type="NCBI Taxonomy" id="296719"/>
    <lineage>
        <taxon>Eukaryota</taxon>
        <taxon>Viridiplantae</taxon>
        <taxon>Streptophyta</taxon>
        <taxon>Embryophyta</taxon>
        <taxon>Tracheophyta</taxon>
        <taxon>Spermatophyta</taxon>
        <taxon>Magnoliopsida</taxon>
        <taxon>Liliopsida</taxon>
        <taxon>Poales</taxon>
        <taxon>Bromeliaceae</taxon>
        <taxon>Bromelioideae</taxon>
        <taxon>Ananas</taxon>
    </lineage>
</organism>
<keyword evidence="1" id="KW-1133">Transmembrane helix</keyword>
<gene>
    <name evidence="2" type="ORF">CB5_LOCUS28504</name>
</gene>
<protein>
    <submittedName>
        <fullName evidence="2">Uncharacterized protein</fullName>
    </submittedName>
</protein>
<feature type="transmembrane region" description="Helical" evidence="1">
    <location>
        <begin position="12"/>
        <end position="34"/>
    </location>
</feature>
<evidence type="ECO:0000256" key="1">
    <source>
        <dbReference type="SAM" id="Phobius"/>
    </source>
</evidence>
<sequence length="122" mass="13910">MLLLMMMTMMMMWVGIGELVITIVVVFILSKSYLKLKRRRESRRGRVPQGTLGWPLVGETLEFVSCAYSPRPESFMEKRRLFDAKAFVPCYPKSLTELMGNPPSYPSMATSKGEFTGLSARF</sequence>
<accession>A0A6V7QQ78</accession>
<keyword evidence="1" id="KW-0812">Transmembrane</keyword>
<evidence type="ECO:0000313" key="2">
    <source>
        <dbReference type="EMBL" id="CAD1845293.1"/>
    </source>
</evidence>
<dbReference type="EMBL" id="CAJEUB010000001">
    <property type="protein sequence ID" value="CAD1845293.1"/>
    <property type="molecule type" value="Genomic_DNA"/>
</dbReference>
<keyword evidence="1" id="KW-0472">Membrane</keyword>
<dbReference type="AlphaFoldDB" id="A0A6V7QQ78"/>
<reference evidence="2" key="1">
    <citation type="submission" date="2020-07" db="EMBL/GenBank/DDBJ databases">
        <authorList>
            <person name="Lin J."/>
        </authorList>
    </citation>
    <scope>NUCLEOTIDE SEQUENCE</scope>
</reference>